<evidence type="ECO:0000313" key="2">
    <source>
        <dbReference type="Proteomes" id="UP000199602"/>
    </source>
</evidence>
<dbReference type="SUPFAM" id="SSF53850">
    <property type="entry name" value="Periplasmic binding protein-like II"/>
    <property type="match status" value="1"/>
</dbReference>
<dbReference type="STRING" id="206665.SAMN04488516_10836"/>
<reference evidence="1 2" key="1">
    <citation type="submission" date="2016-10" db="EMBL/GenBank/DDBJ databases">
        <authorList>
            <person name="de Groot N.N."/>
        </authorList>
    </citation>
    <scope>NUCLEOTIDE SEQUENCE [LARGE SCALE GENOMIC DNA]</scope>
    <source>
        <strain evidence="1 2">DSM 15269</strain>
    </source>
</reference>
<accession>A0A1H0EL71</accession>
<dbReference type="AlphaFoldDB" id="A0A1H0EL71"/>
<dbReference type="PANTHER" id="PTHR30632">
    <property type="entry name" value="MOLYBDATE-BINDING PERIPLASMIC PROTEIN"/>
    <property type="match status" value="1"/>
</dbReference>
<gene>
    <name evidence="1" type="ORF">SAMN04488516_10836</name>
</gene>
<dbReference type="PANTHER" id="PTHR30632:SF0">
    <property type="entry name" value="SULFATE-BINDING PROTEIN"/>
    <property type="match status" value="1"/>
</dbReference>
<dbReference type="Gene3D" id="3.40.190.10">
    <property type="entry name" value="Periplasmic binding protein-like II"/>
    <property type="match status" value="2"/>
</dbReference>
<proteinExistence type="predicted"/>
<dbReference type="Proteomes" id="UP000199602">
    <property type="component" value="Unassembled WGS sequence"/>
</dbReference>
<keyword evidence="2" id="KW-1185">Reference proteome</keyword>
<dbReference type="GO" id="GO:0030973">
    <property type="term" value="F:molybdate ion binding"/>
    <property type="evidence" value="ECO:0007669"/>
    <property type="project" value="TreeGrafter"/>
</dbReference>
<protein>
    <submittedName>
        <fullName evidence="1">Molybdenum ABC transporter, molybdate-binding protein</fullName>
    </submittedName>
</protein>
<dbReference type="EMBL" id="FNIN01000008">
    <property type="protein sequence ID" value="SDN83080.1"/>
    <property type="molecule type" value="Genomic_DNA"/>
</dbReference>
<name>A0A1H0EL71_9BACT</name>
<dbReference type="GO" id="GO:0015689">
    <property type="term" value="P:molybdate ion transport"/>
    <property type="evidence" value="ECO:0007669"/>
    <property type="project" value="TreeGrafter"/>
</dbReference>
<dbReference type="InterPro" id="IPR050682">
    <property type="entry name" value="ModA/WtpA"/>
</dbReference>
<evidence type="ECO:0000313" key="1">
    <source>
        <dbReference type="EMBL" id="SDN83080.1"/>
    </source>
</evidence>
<organism evidence="1 2">
    <name type="scientific">Desulfonauticus submarinus</name>
    <dbReference type="NCBI Taxonomy" id="206665"/>
    <lineage>
        <taxon>Bacteria</taxon>
        <taxon>Pseudomonadati</taxon>
        <taxon>Thermodesulfobacteriota</taxon>
        <taxon>Desulfovibrionia</taxon>
        <taxon>Desulfovibrionales</taxon>
        <taxon>Desulfonauticaceae</taxon>
        <taxon>Desulfonauticus</taxon>
    </lineage>
</organism>
<sequence length="275" mass="31633">MSLPIIPDQRKDDLHNLHLLDKADFILFLAGNQFMLAKELITNFQKKYPEIKNIFYETLPPKLELQQILANGAKFQNKIIPGNPDVYTSVSIENMQILEKENLIFKDYFIYAHNKLSLMVPKGNPKKIKSVYDLARTDITISQPNPEIEDIAQYTINMYHQAGGKNLVKTIMKEKVKEGKTIFTTVHHRETPNKILKGEVDVGPVWHTEILNAQQQGLEIEGVEIPSPLNQETEVNYYACLLKKAKNIENGKRFLTFLKSDVVKNIYTKYGFIPE</sequence>
<dbReference type="Pfam" id="PF13531">
    <property type="entry name" value="SBP_bac_11"/>
    <property type="match status" value="1"/>
</dbReference>
<dbReference type="OrthoDB" id="9802127at2"/>
<dbReference type="RefSeq" id="WP_092065652.1">
    <property type="nucleotide sequence ID" value="NZ_FNIN01000008.1"/>
</dbReference>